<dbReference type="OrthoDB" id="427644at2759"/>
<dbReference type="STRING" id="5762.D2V0M6"/>
<evidence type="ECO:0000313" key="6">
    <source>
        <dbReference type="EMBL" id="EFC49750.1"/>
    </source>
</evidence>
<dbReference type="GO" id="GO:0051015">
    <property type="term" value="F:actin filament binding"/>
    <property type="evidence" value="ECO:0007669"/>
    <property type="project" value="TreeGrafter"/>
</dbReference>
<dbReference type="SMART" id="SM00498">
    <property type="entry name" value="FH2"/>
    <property type="match status" value="1"/>
</dbReference>
<dbReference type="Gene3D" id="1.20.58.2220">
    <property type="entry name" value="Formin, FH2 domain"/>
    <property type="match status" value="1"/>
</dbReference>
<dbReference type="Proteomes" id="UP000006671">
    <property type="component" value="Unassembled WGS sequence"/>
</dbReference>
<keyword evidence="2" id="KW-0175">Coiled coil</keyword>
<feature type="coiled-coil region" evidence="2">
    <location>
        <begin position="1043"/>
        <end position="1105"/>
    </location>
</feature>
<feature type="compositionally biased region" description="Low complexity" evidence="3">
    <location>
        <begin position="542"/>
        <end position="564"/>
    </location>
</feature>
<evidence type="ECO:0000256" key="1">
    <source>
        <dbReference type="ARBA" id="ARBA00023203"/>
    </source>
</evidence>
<evidence type="ECO:0000259" key="5">
    <source>
        <dbReference type="PROSITE" id="PS51444"/>
    </source>
</evidence>
<feature type="compositionally biased region" description="Pro residues" evidence="3">
    <location>
        <begin position="565"/>
        <end position="656"/>
    </location>
</feature>
<dbReference type="Pfam" id="PF02181">
    <property type="entry name" value="FH2"/>
    <property type="match status" value="1"/>
</dbReference>
<dbReference type="PANTHER" id="PTHR45920">
    <property type="entry name" value="FORMIN HOMOLOGY 2 DOMAIN CONTAINING, ISOFORM I"/>
    <property type="match status" value="1"/>
</dbReference>
<dbReference type="KEGG" id="ngr:NAEGRDRAFT_62347"/>
<feature type="domain" description="FH2" evidence="5">
    <location>
        <begin position="777"/>
        <end position="1165"/>
    </location>
</feature>
<dbReference type="PANTHER" id="PTHR45920:SF7">
    <property type="entry name" value="FORMIN-G"/>
    <property type="match status" value="1"/>
</dbReference>
<dbReference type="InterPro" id="IPR014768">
    <property type="entry name" value="GBD/FH3_dom"/>
</dbReference>
<evidence type="ECO:0000313" key="7">
    <source>
        <dbReference type="Proteomes" id="UP000006671"/>
    </source>
</evidence>
<dbReference type="Gene3D" id="1.25.10.10">
    <property type="entry name" value="Leucine-rich Repeat Variant"/>
    <property type="match status" value="1"/>
</dbReference>
<dbReference type="OMA" id="FATRIRC"/>
<dbReference type="PROSITE" id="PS51232">
    <property type="entry name" value="GBD_FH3"/>
    <property type="match status" value="1"/>
</dbReference>
<dbReference type="InterPro" id="IPR016024">
    <property type="entry name" value="ARM-type_fold"/>
</dbReference>
<name>D2V0M6_NAEGR</name>
<dbReference type="PROSITE" id="PS51444">
    <property type="entry name" value="FH2"/>
    <property type="match status" value="1"/>
</dbReference>
<accession>D2V0M6</accession>
<dbReference type="InterPro" id="IPR015425">
    <property type="entry name" value="FH2_Formin"/>
</dbReference>
<reference evidence="6 7" key="1">
    <citation type="journal article" date="2010" name="Cell">
        <title>The genome of Naegleria gruberi illuminates early eukaryotic versatility.</title>
        <authorList>
            <person name="Fritz-Laylin L.K."/>
            <person name="Prochnik S.E."/>
            <person name="Ginger M.L."/>
            <person name="Dacks J.B."/>
            <person name="Carpenter M.L."/>
            <person name="Field M.C."/>
            <person name="Kuo A."/>
            <person name="Paredez A."/>
            <person name="Chapman J."/>
            <person name="Pham J."/>
            <person name="Shu S."/>
            <person name="Neupane R."/>
            <person name="Cipriano M."/>
            <person name="Mancuso J."/>
            <person name="Tu H."/>
            <person name="Salamov A."/>
            <person name="Lindquist E."/>
            <person name="Shapiro H."/>
            <person name="Lucas S."/>
            <person name="Grigoriev I.V."/>
            <person name="Cande W.Z."/>
            <person name="Fulton C."/>
            <person name="Rokhsar D.S."/>
            <person name="Dawson S.C."/>
        </authorList>
    </citation>
    <scope>NUCLEOTIDE SEQUENCE [LARGE SCALE GENOMIC DNA]</scope>
    <source>
        <strain evidence="6 7">NEG-M</strain>
    </source>
</reference>
<dbReference type="Pfam" id="PF24959">
    <property type="entry name" value="FH3_FHOD1-3"/>
    <property type="match status" value="1"/>
</dbReference>
<dbReference type="InterPro" id="IPR056771">
    <property type="entry name" value="FH3_FHOD1-3-like"/>
</dbReference>
<sequence length="1189" mass="132266">MIELAVVFEDGLKKIEKSYQFDDKAEFQAQFYNVCGLFEIQNVKRDKFSLQFDNPSTGTYYFSDSTLSKNFFKGKEKMSAYLKLRPELKSRDYINILDSDDRVEKGKILFQLKETLQDTTFSEEFISMNGIAILAKEVTHLKGNLQGYGLAALRSALVYVSAMDVISQSPSTVSEIYNLTDTSSGYQNVQIYKNALELMIVFCSYLDNGIKLVKRSAKDLATKCKQQPFQNIMDILKSGDLLVQVNCLTLLNVILSKSSEDKKRKLLFMWRKADLESTLDFANRSEFPGVKEQLSIFQKISKIEIPRSWYVCEKMKIELDKVSCKYEQTQEKLFAFQRQQSTIRVLKQELQKCYETVNIFSMKCGFTDRMCTSQRLDTDAVLEFSPDKVIDLSRFQRKNLELTEQFQLLQQARKELAKQFLKDPNFADIIPQPEVKKDEIDELFASDSEDELPLPPEDDPRDEEIEVLKRKIDELSLELDNERTRSFAEADYATRQLENLKKEVANANRLLKEATSNNLNLQKEIEQQIQNAEKLADQVSQSSNNTPPTTLTPSTSVPPVSNPTIPVPPTSVPPPVGNVPPPPVSDIPMPPGMSNVPPPPGSGIPMPPGFGGVPPPSGSVIPPPPGFGGVPPPGSSIPMPPGMSSVPPPPGSTIPMPPGMMPPGFGVPPPPGSSIPMPPGMGVPPPPIMGSVPPPPGSTIPMPPGMVGVPPPPSSGIPMPPGMGGVPPPPGMGVPMPPGFGVPVPPPGMGGMPMPPGFGVPQVPGFPSCGAAAATSVKPVIKPKKKMKMFSWDKATTIQNTIWTNVVEQELDADEFEEMFSKKERKAPEKKEKKEEPKSVPLLDQKTFNNISIMLKKLPKVSHIEQGVLNLDSTILNYEHVELLLGNMPDADTINGFKEVHKTKDLKEYSDPELYLYCIINTPEFATRIRCWTYTLQFETGLLIVGKPLETFENSVKILKESTHFKNILGIVLAVGNYLNGGTKKGQAEGFQLDILSKLEDTKDNAKGNLADFCVQKVLPKDAEFEEITTEFEVFSRSKEFSLDDMKNQVESLVNNLNDFKKKIKTVQGKVEAEDIFLKKMSSFFKKAKQECDTIEKRFEQFKTNFTSLLKYLSFKDKDIAKVDTKDFFGSMFLFNEIIKRSLDKIKREQAKKKKQPAKGLGAKISAVGSGEDAMAALVDKIKSDLKKQ</sequence>
<dbReference type="AlphaFoldDB" id="D2V0M6"/>
<dbReference type="InParanoid" id="D2V0M6"/>
<dbReference type="InterPro" id="IPR042201">
    <property type="entry name" value="FH2_Formin_sf"/>
</dbReference>
<dbReference type="GO" id="GO:0005856">
    <property type="term" value="C:cytoskeleton"/>
    <property type="evidence" value="ECO:0007669"/>
    <property type="project" value="TreeGrafter"/>
</dbReference>
<dbReference type="SUPFAM" id="SSF101447">
    <property type="entry name" value="Formin homology 2 domain (FH2 domain)"/>
    <property type="match status" value="1"/>
</dbReference>
<evidence type="ECO:0000256" key="3">
    <source>
        <dbReference type="SAM" id="MobiDB-lite"/>
    </source>
</evidence>
<feature type="coiled-coil region" evidence="2">
    <location>
        <begin position="392"/>
        <end position="419"/>
    </location>
</feature>
<dbReference type="SUPFAM" id="SSF48371">
    <property type="entry name" value="ARM repeat"/>
    <property type="match status" value="1"/>
</dbReference>
<feature type="region of interest" description="Disordered" evidence="3">
    <location>
        <begin position="532"/>
        <end position="656"/>
    </location>
</feature>
<protein>
    <submittedName>
        <fullName evidence="6">FH2 domain-containing protein</fullName>
    </submittedName>
</protein>
<dbReference type="VEuPathDB" id="AmoebaDB:NAEGRDRAFT_62347"/>
<dbReference type="eggNOG" id="KOG1922">
    <property type="taxonomic scope" value="Eukaryota"/>
</dbReference>
<evidence type="ECO:0000259" key="4">
    <source>
        <dbReference type="PROSITE" id="PS51232"/>
    </source>
</evidence>
<keyword evidence="1" id="KW-0009">Actin-binding</keyword>
<proteinExistence type="predicted"/>
<gene>
    <name evidence="6" type="ORF">NAEGRDRAFT_62347</name>
</gene>
<evidence type="ECO:0000256" key="2">
    <source>
        <dbReference type="SAM" id="Coils"/>
    </source>
</evidence>
<dbReference type="GO" id="GO:0030866">
    <property type="term" value="P:cortical actin cytoskeleton organization"/>
    <property type="evidence" value="ECO:0007669"/>
    <property type="project" value="TreeGrafter"/>
</dbReference>
<dbReference type="InterPro" id="IPR011989">
    <property type="entry name" value="ARM-like"/>
</dbReference>
<dbReference type="GeneID" id="8855431"/>
<dbReference type="eggNOG" id="KOG1925">
    <property type="taxonomic scope" value="Eukaryota"/>
</dbReference>
<dbReference type="EMBL" id="GG738847">
    <property type="protein sequence ID" value="EFC49750.1"/>
    <property type="molecule type" value="Genomic_DNA"/>
</dbReference>
<feature type="domain" description="GBD/FH3" evidence="4">
    <location>
        <begin position="1"/>
        <end position="401"/>
    </location>
</feature>
<keyword evidence="7" id="KW-1185">Reference proteome</keyword>
<dbReference type="GO" id="GO:0005737">
    <property type="term" value="C:cytoplasm"/>
    <property type="evidence" value="ECO:0007669"/>
    <property type="project" value="UniProtKB-ARBA"/>
</dbReference>
<organism evidence="7">
    <name type="scientific">Naegleria gruberi</name>
    <name type="common">Amoeba</name>
    <dbReference type="NCBI Taxonomy" id="5762"/>
    <lineage>
        <taxon>Eukaryota</taxon>
        <taxon>Discoba</taxon>
        <taxon>Heterolobosea</taxon>
        <taxon>Tetramitia</taxon>
        <taxon>Eutetramitia</taxon>
        <taxon>Vahlkampfiidae</taxon>
        <taxon>Naegleria</taxon>
    </lineage>
</organism>
<dbReference type="RefSeq" id="XP_002682494.1">
    <property type="nucleotide sequence ID" value="XM_002682448.1"/>
</dbReference>